<gene>
    <name evidence="1" type="ORF">DSM00_1639</name>
</gene>
<dbReference type="RefSeq" id="WP_128757530.1">
    <property type="nucleotide sequence ID" value="NZ_QOVM01000003.1"/>
</dbReference>
<evidence type="ECO:0000313" key="1">
    <source>
        <dbReference type="EMBL" id="RXG22540.1"/>
    </source>
</evidence>
<accession>A0A4Q0P767</accession>
<keyword evidence="2" id="KW-1185">Reference proteome</keyword>
<dbReference type="PROSITE" id="PS51257">
    <property type="entry name" value="PROKAR_LIPOPROTEIN"/>
    <property type="match status" value="1"/>
</dbReference>
<dbReference type="OrthoDB" id="978436at2"/>
<reference evidence="1 2" key="1">
    <citation type="submission" date="2018-07" db="EMBL/GenBank/DDBJ databases">
        <title>Leeuwenhoekiella genomics.</title>
        <authorList>
            <person name="Tahon G."/>
            <person name="Willems A."/>
        </authorList>
    </citation>
    <scope>NUCLEOTIDE SEQUENCE [LARGE SCALE GENOMIC DNA]</scope>
    <source>
        <strain evidence="1 2">LMG 22550</strain>
    </source>
</reference>
<organism evidence="1 2">
    <name type="scientific">Leeuwenhoekiella aequorea</name>
    <dbReference type="NCBI Taxonomy" id="283736"/>
    <lineage>
        <taxon>Bacteria</taxon>
        <taxon>Pseudomonadati</taxon>
        <taxon>Bacteroidota</taxon>
        <taxon>Flavobacteriia</taxon>
        <taxon>Flavobacteriales</taxon>
        <taxon>Flavobacteriaceae</taxon>
        <taxon>Leeuwenhoekiella</taxon>
    </lineage>
</organism>
<dbReference type="AlphaFoldDB" id="A0A4Q0P767"/>
<proteinExistence type="predicted"/>
<sequence>MKTKLLNFIGIIFLCITSISCSNDDDEVIVLEEPTIANIEVGLNNNEIGVIGRDFHFNAEILAGDKIDAISLKIQPKVSETYAFDWSLEAVWEEYKGVKNATVHKHFDIPESAAEGIYDLIITVEDENGTKLEEVKTITIFLPESLPVDPKLEEFSVSARGDSGFRILYILSRGGYRDSETLEYGDYNVFINENETLNPAATISGIKDDGKLYILLINKKHNHRPESINSIDFTKAIVVDVFEHNDLEQTDRWTHVNYLRPEFPDISKLLIGASVDNNYPNPIEINSLKVWESGDYYVGVIYKNTTYRMSLFHYLEVSINMD</sequence>
<dbReference type="Pfam" id="PF15418">
    <property type="entry name" value="DUF4625"/>
    <property type="match status" value="1"/>
</dbReference>
<dbReference type="InterPro" id="IPR027829">
    <property type="entry name" value="DUF4625"/>
</dbReference>
<dbReference type="EMBL" id="QOVM01000003">
    <property type="protein sequence ID" value="RXG22540.1"/>
    <property type="molecule type" value="Genomic_DNA"/>
</dbReference>
<dbReference type="Proteomes" id="UP000289238">
    <property type="component" value="Unassembled WGS sequence"/>
</dbReference>
<comment type="caution">
    <text evidence="1">The sequence shown here is derived from an EMBL/GenBank/DDBJ whole genome shotgun (WGS) entry which is preliminary data.</text>
</comment>
<name>A0A4Q0P767_9FLAO</name>
<protein>
    <recommendedName>
        <fullName evidence="3">DUF4625 domain-containing protein</fullName>
    </recommendedName>
</protein>
<evidence type="ECO:0008006" key="3">
    <source>
        <dbReference type="Google" id="ProtNLM"/>
    </source>
</evidence>
<evidence type="ECO:0000313" key="2">
    <source>
        <dbReference type="Proteomes" id="UP000289238"/>
    </source>
</evidence>